<evidence type="ECO:0000313" key="4">
    <source>
        <dbReference type="Proteomes" id="UP000621447"/>
    </source>
</evidence>
<protein>
    <submittedName>
        <fullName evidence="3">Uncharacterized protein</fullName>
    </submittedName>
</protein>
<keyword evidence="4" id="KW-1185">Reference proteome</keyword>
<keyword evidence="2" id="KW-0812">Transmembrane</keyword>
<dbReference type="RefSeq" id="WP_174192130.1">
    <property type="nucleotide sequence ID" value="NZ_JABULH010000001.1"/>
</dbReference>
<feature type="transmembrane region" description="Helical" evidence="2">
    <location>
        <begin position="21"/>
        <end position="42"/>
    </location>
</feature>
<comment type="caution">
    <text evidence="3">The sequence shown here is derived from an EMBL/GenBank/DDBJ whole genome shotgun (WGS) entry which is preliminary data.</text>
</comment>
<name>A0ABX2JEP6_9SPHN</name>
<reference evidence="3 4" key="1">
    <citation type="submission" date="2020-06" db="EMBL/GenBank/DDBJ databases">
        <title>Sphingomonas hominis sp. nov., a member of the Sphingomonas, isolated from the hair of a 22-year-old girl.</title>
        <authorList>
            <person name="Zhang D.-F."/>
            <person name="Cui X.-W."/>
        </authorList>
    </citation>
    <scope>NUCLEOTIDE SEQUENCE [LARGE SCALE GENOMIC DNA]</scope>
    <source>
        <strain evidence="3 4">HHU CXW</strain>
    </source>
</reference>
<keyword evidence="2" id="KW-0472">Membrane</keyword>
<accession>A0ABX2JEP6</accession>
<evidence type="ECO:0000313" key="3">
    <source>
        <dbReference type="EMBL" id="NTS64069.1"/>
    </source>
</evidence>
<gene>
    <name evidence="3" type="ORF">HRV97_02700</name>
</gene>
<proteinExistence type="predicted"/>
<feature type="region of interest" description="Disordered" evidence="1">
    <location>
        <begin position="58"/>
        <end position="77"/>
    </location>
</feature>
<dbReference type="EMBL" id="JABULH010000001">
    <property type="protein sequence ID" value="NTS64069.1"/>
    <property type="molecule type" value="Genomic_DNA"/>
</dbReference>
<sequence length="77" mass="7859">MAEDRITQTPHTTVIERRGSSGGLLIGIAVLVAVCVAAYFMFVGSSSEVSKNNAISSAAKSVESTADKAGAAIDKNS</sequence>
<evidence type="ECO:0000256" key="1">
    <source>
        <dbReference type="SAM" id="MobiDB-lite"/>
    </source>
</evidence>
<evidence type="ECO:0000256" key="2">
    <source>
        <dbReference type="SAM" id="Phobius"/>
    </source>
</evidence>
<keyword evidence="2" id="KW-1133">Transmembrane helix</keyword>
<organism evidence="3 4">
    <name type="scientific">Sphingomonas hominis</name>
    <dbReference type="NCBI Taxonomy" id="2741495"/>
    <lineage>
        <taxon>Bacteria</taxon>
        <taxon>Pseudomonadati</taxon>
        <taxon>Pseudomonadota</taxon>
        <taxon>Alphaproteobacteria</taxon>
        <taxon>Sphingomonadales</taxon>
        <taxon>Sphingomonadaceae</taxon>
        <taxon>Sphingomonas</taxon>
    </lineage>
</organism>
<dbReference type="Proteomes" id="UP000621447">
    <property type="component" value="Unassembled WGS sequence"/>
</dbReference>